<dbReference type="PANTHER" id="PTHR42705">
    <property type="entry name" value="BIFUNCTIONAL NON-HOMOLOGOUS END JOINING PROTEIN LIGD"/>
    <property type="match status" value="1"/>
</dbReference>
<dbReference type="InterPro" id="IPR012309">
    <property type="entry name" value="DNA_ligase_ATP-dep_C"/>
</dbReference>
<evidence type="ECO:0000256" key="19">
    <source>
        <dbReference type="ARBA" id="ARBA00029943"/>
    </source>
</evidence>
<evidence type="ECO:0000256" key="7">
    <source>
        <dbReference type="ARBA" id="ARBA00022723"/>
    </source>
</evidence>
<dbReference type="GO" id="GO:0004527">
    <property type="term" value="F:exonuclease activity"/>
    <property type="evidence" value="ECO:0007669"/>
    <property type="project" value="UniProtKB-KW"/>
</dbReference>
<dbReference type="GO" id="GO:0006281">
    <property type="term" value="P:DNA repair"/>
    <property type="evidence" value="ECO:0007669"/>
    <property type="project" value="UniProtKB-KW"/>
</dbReference>
<feature type="region of interest" description="Disordered" evidence="21">
    <location>
        <begin position="1"/>
        <end position="31"/>
    </location>
</feature>
<keyword evidence="18" id="KW-0511">Multifunctional enzyme</keyword>
<evidence type="ECO:0000256" key="10">
    <source>
        <dbReference type="ARBA" id="ARBA00022801"/>
    </source>
</evidence>
<evidence type="ECO:0000313" key="23">
    <source>
        <dbReference type="EMBL" id="SAL22664.1"/>
    </source>
</evidence>
<evidence type="ECO:0000256" key="16">
    <source>
        <dbReference type="ARBA" id="ARBA00023204"/>
    </source>
</evidence>
<evidence type="ECO:0000256" key="6">
    <source>
        <dbReference type="ARBA" id="ARBA00022722"/>
    </source>
</evidence>
<dbReference type="PROSITE" id="PS50160">
    <property type="entry name" value="DNA_LIGASE_A3"/>
    <property type="match status" value="1"/>
</dbReference>
<reference evidence="23 24" key="1">
    <citation type="submission" date="2016-01" db="EMBL/GenBank/DDBJ databases">
        <authorList>
            <person name="Oliw E.H."/>
        </authorList>
    </citation>
    <scope>NUCLEOTIDE SEQUENCE [LARGE SCALE GENOMIC DNA]</scope>
    <source>
        <strain evidence="23">LMG 27134</strain>
    </source>
</reference>
<dbReference type="GO" id="GO:0005524">
    <property type="term" value="F:ATP binding"/>
    <property type="evidence" value="ECO:0007669"/>
    <property type="project" value="UniProtKB-KW"/>
</dbReference>
<evidence type="ECO:0000256" key="3">
    <source>
        <dbReference type="ARBA" id="ARBA00022598"/>
    </source>
</evidence>
<keyword evidence="11" id="KW-0269">Exonuclease</keyword>
<dbReference type="NCBIfam" id="TIGR02777">
    <property type="entry name" value="LigD_PE_dom"/>
    <property type="match status" value="1"/>
</dbReference>
<evidence type="ECO:0000256" key="5">
    <source>
        <dbReference type="ARBA" id="ARBA00022695"/>
    </source>
</evidence>
<comment type="cofactor">
    <cofactor evidence="1">
        <name>Mn(2+)</name>
        <dbReference type="ChEBI" id="CHEBI:29035"/>
    </cofactor>
</comment>
<dbReference type="GO" id="GO:0003887">
    <property type="term" value="F:DNA-directed DNA polymerase activity"/>
    <property type="evidence" value="ECO:0007669"/>
    <property type="project" value="UniProtKB-KW"/>
</dbReference>
<proteinExistence type="predicted"/>
<dbReference type="Proteomes" id="UP000054683">
    <property type="component" value="Unassembled WGS sequence"/>
</dbReference>
<evidence type="ECO:0000256" key="12">
    <source>
        <dbReference type="ARBA" id="ARBA00022840"/>
    </source>
</evidence>
<dbReference type="RefSeq" id="WP_062083872.1">
    <property type="nucleotide sequence ID" value="NZ_FCOK02000007.1"/>
</dbReference>
<dbReference type="EMBL" id="FCOK02000007">
    <property type="protein sequence ID" value="SAL22664.1"/>
    <property type="molecule type" value="Genomic_DNA"/>
</dbReference>
<dbReference type="NCBIfam" id="TIGR02779">
    <property type="entry name" value="NHEJ_ligase_lig"/>
    <property type="match status" value="1"/>
</dbReference>
<dbReference type="EC" id="6.5.1.1" evidence="2"/>
<dbReference type="InterPro" id="IPR052171">
    <property type="entry name" value="NHEJ_LigD"/>
</dbReference>
<evidence type="ECO:0000256" key="1">
    <source>
        <dbReference type="ARBA" id="ARBA00001936"/>
    </source>
</evidence>
<dbReference type="Pfam" id="PF21686">
    <property type="entry name" value="LigD_Prim-Pol"/>
    <property type="match status" value="1"/>
</dbReference>
<evidence type="ECO:0000256" key="13">
    <source>
        <dbReference type="ARBA" id="ARBA00022932"/>
    </source>
</evidence>
<keyword evidence="3" id="KW-0436">Ligase</keyword>
<dbReference type="InterPro" id="IPR014143">
    <property type="entry name" value="NHEJ_ligase_prk"/>
</dbReference>
<keyword evidence="17" id="KW-0464">Manganese</keyword>
<feature type="domain" description="ATP-dependent DNA ligase family profile" evidence="22">
    <location>
        <begin position="374"/>
        <end position="506"/>
    </location>
</feature>
<evidence type="ECO:0000256" key="20">
    <source>
        <dbReference type="ARBA" id="ARBA00034003"/>
    </source>
</evidence>
<evidence type="ECO:0000256" key="2">
    <source>
        <dbReference type="ARBA" id="ARBA00012727"/>
    </source>
</evidence>
<evidence type="ECO:0000256" key="14">
    <source>
        <dbReference type="ARBA" id="ARBA00023125"/>
    </source>
</evidence>
<keyword evidence="14" id="KW-0238">DNA-binding</keyword>
<feature type="region of interest" description="Disordered" evidence="21">
    <location>
        <begin position="597"/>
        <end position="625"/>
    </location>
</feature>
<feature type="compositionally biased region" description="Basic and acidic residues" evidence="21">
    <location>
        <begin position="232"/>
        <end position="245"/>
    </location>
</feature>
<feature type="compositionally biased region" description="Low complexity" evidence="21">
    <location>
        <begin position="216"/>
        <end position="225"/>
    </location>
</feature>
<dbReference type="InterPro" id="IPR033651">
    <property type="entry name" value="PaeLigD_Pol-like"/>
</dbReference>
<dbReference type="InterPro" id="IPR014144">
    <property type="entry name" value="LigD_PE_domain"/>
</dbReference>
<accession>A0A158FS59</accession>
<dbReference type="Gene3D" id="3.90.920.10">
    <property type="entry name" value="DNA primase, PRIM domain"/>
    <property type="match status" value="1"/>
</dbReference>
<feature type="region of interest" description="Disordered" evidence="21">
    <location>
        <begin position="639"/>
        <end position="662"/>
    </location>
</feature>
<dbReference type="NCBIfam" id="TIGR02778">
    <property type="entry name" value="ligD_pol"/>
    <property type="match status" value="1"/>
</dbReference>
<dbReference type="CDD" id="cd07906">
    <property type="entry name" value="Adenylation_DNA_ligase_LigD_LigC"/>
    <property type="match status" value="1"/>
</dbReference>
<evidence type="ECO:0000256" key="21">
    <source>
        <dbReference type="SAM" id="MobiDB-lite"/>
    </source>
</evidence>
<dbReference type="Pfam" id="PF01068">
    <property type="entry name" value="DNA_ligase_A_M"/>
    <property type="match status" value="1"/>
</dbReference>
<evidence type="ECO:0000256" key="11">
    <source>
        <dbReference type="ARBA" id="ARBA00022839"/>
    </source>
</evidence>
<keyword evidence="4" id="KW-0808">Transferase</keyword>
<dbReference type="SUPFAM" id="SSF50249">
    <property type="entry name" value="Nucleic acid-binding proteins"/>
    <property type="match status" value="1"/>
</dbReference>
<name>A0A158FS59_9BURK</name>
<organism evidence="23 24">
    <name type="scientific">Caballeronia udeis</name>
    <dbReference type="NCBI Taxonomy" id="1232866"/>
    <lineage>
        <taxon>Bacteria</taxon>
        <taxon>Pseudomonadati</taxon>
        <taxon>Pseudomonadota</taxon>
        <taxon>Betaproteobacteria</taxon>
        <taxon>Burkholderiales</taxon>
        <taxon>Burkholderiaceae</taxon>
        <taxon>Caballeronia</taxon>
    </lineage>
</organism>
<feature type="compositionally biased region" description="Basic and acidic residues" evidence="21">
    <location>
        <begin position="202"/>
        <end position="214"/>
    </location>
</feature>
<evidence type="ECO:0000256" key="15">
    <source>
        <dbReference type="ARBA" id="ARBA00023172"/>
    </source>
</evidence>
<dbReference type="GO" id="GO:0003910">
    <property type="term" value="F:DNA ligase (ATP) activity"/>
    <property type="evidence" value="ECO:0007669"/>
    <property type="project" value="UniProtKB-EC"/>
</dbReference>
<evidence type="ECO:0000256" key="17">
    <source>
        <dbReference type="ARBA" id="ARBA00023211"/>
    </source>
</evidence>
<protein>
    <recommendedName>
        <fullName evidence="2">DNA ligase (ATP)</fullName>
        <ecNumber evidence="2">6.5.1.1</ecNumber>
    </recommendedName>
    <alternativeName>
        <fullName evidence="19">NHEJ DNA polymerase</fullName>
    </alternativeName>
</protein>
<keyword evidence="9" id="KW-0227">DNA damage</keyword>
<evidence type="ECO:0000256" key="8">
    <source>
        <dbReference type="ARBA" id="ARBA00022741"/>
    </source>
</evidence>
<keyword evidence="12" id="KW-0067">ATP-binding</keyword>
<keyword evidence="13" id="KW-0239">DNA-directed DNA polymerase</keyword>
<dbReference type="Pfam" id="PF13298">
    <property type="entry name" value="LigD_N"/>
    <property type="match status" value="1"/>
</dbReference>
<evidence type="ECO:0000259" key="22">
    <source>
        <dbReference type="PROSITE" id="PS50160"/>
    </source>
</evidence>
<feature type="region of interest" description="Disordered" evidence="21">
    <location>
        <begin position="193"/>
        <end position="247"/>
    </location>
</feature>
<keyword evidence="16" id="KW-0234">DNA repair</keyword>
<keyword evidence="15" id="KW-0233">DNA recombination</keyword>
<dbReference type="InterPro" id="IPR012310">
    <property type="entry name" value="DNA_ligase_ATP-dep_cent"/>
</dbReference>
<comment type="catalytic activity">
    <reaction evidence="20">
        <text>ATP + (deoxyribonucleotide)n-3'-hydroxyl + 5'-phospho-(deoxyribonucleotide)m = (deoxyribonucleotide)n+m + AMP + diphosphate.</text>
        <dbReference type="EC" id="6.5.1.1"/>
    </reaction>
</comment>
<dbReference type="Gene3D" id="3.30.1490.70">
    <property type="match status" value="1"/>
</dbReference>
<dbReference type="PANTHER" id="PTHR42705:SF2">
    <property type="entry name" value="BIFUNCTIONAL NON-HOMOLOGOUS END JOINING PROTEIN LIGD"/>
    <property type="match status" value="1"/>
</dbReference>
<dbReference type="AlphaFoldDB" id="A0A158FS59"/>
<evidence type="ECO:0000256" key="18">
    <source>
        <dbReference type="ARBA" id="ARBA00023268"/>
    </source>
</evidence>
<dbReference type="CDD" id="cd07971">
    <property type="entry name" value="OBF_DNA_ligase_LigD"/>
    <property type="match status" value="1"/>
</dbReference>
<sequence>MTDKLETYQRMRRFNQTPEPSGQTAAKAKRASKKAQASALSFVIQEHDARRLHYDFRLELDGTLKSWAVPKGPSLDPSVKRLAVHVEDHPIDYGSFEGDIPEGNYGAGSVIVWDRGTWEPQSGNIDEARETYAKGKLKFVLHGEKLRGGWTLVRSNMRGNGDKEQWLLIKERDDEARNEADYDVLLKQPGSVMSDSLGARTKSGEVRERTERKTAARTSRTTKAAPSPKRPAVKDQGKSPERPRPDIVANRSAESLRTLSHNPAIQDAVRARLPATMKPQLATLVDTAPSSNDWSYEIKFDGYRILVRIDRRAASKEKSTQIFTRNGHDWTGKFSRQVKALGRLDVDTAWLDGEAVVLDDNDLPNFQKLQNAFDANRPQDIAVYFFDVPYLNGYDLRSVPLVQRRAILKALLEPVDDDALRFSADFEFNVDDLLNEFNVDDLLKSACDMALEGIIGKRRDSGYTPGRSSAWIKLKCRRRQEFVIGGYSEPSGSRGQFGALLLGVYDAHGKLQYAGRVGSGFDASTLRDVKKQLDAREVETMPFASAPKERSRTPVHWVKPELVAECNFAEWTSERIVRQASFVSLRDDKPAREIVREVPKSTQEAVLDDTDEDNGKNRKPAKKTAAKSAAKAIRAVQAATKKTTAKTADAEKPANKSKPASVKTAMKTAAKKAQRAPAGTELVAGVKISHPDRVIDPSAGTRKLDLALYYESVAPWMLPHLKDRPVSLVRAPGDITGELFFQKHSEKLTIPNVKQHPGIDPGHPALITIENVGALVGAAQMGTIEMHTWNALAARLEKPDRMVFDLDPGDGLGWDRMQEAARLTRELLTELGLESFCKTSGGKGLHVVVPLTPQAGWDEVKGFSQAVAQHMASTLPRYFSAKMGKQNRRDKIFVDYLRNNRGSSTVAAFSLRARPGMGVSVPIGWDELDATTSGDQWNIGNLHERLDALKTDPWSQYAKTRQRITASMKKRLDIK</sequence>
<evidence type="ECO:0000256" key="9">
    <source>
        <dbReference type="ARBA" id="ARBA00022763"/>
    </source>
</evidence>
<dbReference type="Gene3D" id="2.40.50.140">
    <property type="entry name" value="Nucleic acid-binding proteins"/>
    <property type="match status" value="1"/>
</dbReference>
<dbReference type="GO" id="GO:0046872">
    <property type="term" value="F:metal ion binding"/>
    <property type="evidence" value="ECO:0007669"/>
    <property type="project" value="UniProtKB-KW"/>
</dbReference>
<evidence type="ECO:0000313" key="24">
    <source>
        <dbReference type="Proteomes" id="UP000054683"/>
    </source>
</evidence>
<dbReference type="Pfam" id="PF04679">
    <property type="entry name" value="DNA_ligase_A_C"/>
    <property type="match status" value="1"/>
</dbReference>
<keyword evidence="6" id="KW-0540">Nuclease</keyword>
<keyword evidence="5" id="KW-0548">Nucleotidyltransferase</keyword>
<dbReference type="GO" id="GO:0003677">
    <property type="term" value="F:DNA binding"/>
    <property type="evidence" value="ECO:0007669"/>
    <property type="project" value="UniProtKB-KW"/>
</dbReference>
<keyword evidence="10" id="KW-0378">Hydrolase</keyword>
<gene>
    <name evidence="23" type="ORF">AWB69_01547</name>
</gene>
<dbReference type="NCBIfam" id="TIGR02776">
    <property type="entry name" value="NHEJ_ligase_prk"/>
    <property type="match status" value="1"/>
</dbReference>
<dbReference type="OrthoDB" id="9802472at2"/>
<dbReference type="Gene3D" id="3.30.470.30">
    <property type="entry name" value="DNA ligase/mRNA capping enzyme"/>
    <property type="match status" value="1"/>
</dbReference>
<dbReference type="InterPro" id="IPR014146">
    <property type="entry name" value="LigD_ligase_dom"/>
</dbReference>
<evidence type="ECO:0000256" key="4">
    <source>
        <dbReference type="ARBA" id="ARBA00022679"/>
    </source>
</evidence>
<dbReference type="GO" id="GO:0006310">
    <property type="term" value="P:DNA recombination"/>
    <property type="evidence" value="ECO:0007669"/>
    <property type="project" value="UniProtKB-KW"/>
</dbReference>
<dbReference type="InterPro" id="IPR012340">
    <property type="entry name" value="NA-bd_OB-fold"/>
</dbReference>
<feature type="compositionally biased region" description="Polar residues" evidence="21">
    <location>
        <begin position="14"/>
        <end position="24"/>
    </location>
</feature>
<dbReference type="InterPro" id="IPR014145">
    <property type="entry name" value="LigD_pol_dom"/>
</dbReference>
<keyword evidence="7" id="KW-0479">Metal-binding</keyword>
<keyword evidence="8" id="KW-0547">Nucleotide-binding</keyword>
<dbReference type="CDD" id="cd04862">
    <property type="entry name" value="PaeLigD_Pol_like"/>
    <property type="match status" value="1"/>
</dbReference>
<dbReference type="SUPFAM" id="SSF56091">
    <property type="entry name" value="DNA ligase/mRNA capping enzyme, catalytic domain"/>
    <property type="match status" value="1"/>
</dbReference>